<dbReference type="AlphaFoldDB" id="A0AAW9S5T7"/>
<dbReference type="GO" id="GO:0033743">
    <property type="term" value="F:peptide-methionine (R)-S-oxide reductase activity"/>
    <property type="evidence" value="ECO:0007669"/>
    <property type="project" value="UniProtKB-UniRule"/>
</dbReference>
<keyword evidence="4 6" id="KW-0560">Oxidoreductase</keyword>
<evidence type="ECO:0000256" key="6">
    <source>
        <dbReference type="HAMAP-Rule" id="MF_01400"/>
    </source>
</evidence>
<feature type="binding site" evidence="6">
    <location>
        <position position="86"/>
    </location>
    <ligand>
        <name>Zn(2+)</name>
        <dbReference type="ChEBI" id="CHEBI:29105"/>
    </ligand>
</feature>
<dbReference type="GO" id="GO:0008270">
    <property type="term" value="F:zinc ion binding"/>
    <property type="evidence" value="ECO:0007669"/>
    <property type="project" value="UniProtKB-UniRule"/>
</dbReference>
<dbReference type="PANTHER" id="PTHR10173:SF52">
    <property type="entry name" value="METHIONINE-R-SULFOXIDE REDUCTASE B1"/>
    <property type="match status" value="1"/>
</dbReference>
<keyword evidence="7" id="KW-0732">Signal</keyword>
<feature type="chain" id="PRO_5043914468" description="Peptide methionine sulfoxide reductase MsrB" evidence="7">
    <location>
        <begin position="19"/>
        <end position="167"/>
    </location>
</feature>
<keyword evidence="2 6" id="KW-0479">Metal-binding</keyword>
<dbReference type="EC" id="1.8.4.12" evidence="6"/>
<comment type="cofactor">
    <cofactor evidence="6">
        <name>Zn(2+)</name>
        <dbReference type="ChEBI" id="CHEBI:29105"/>
    </cofactor>
    <text evidence="6">Binds 1 zinc ion per subunit. The zinc ion is important for the structural integrity of the protein.</text>
</comment>
<comment type="catalytic activity">
    <reaction evidence="5 6">
        <text>L-methionyl-[protein] + [thioredoxin]-disulfide + H2O = L-methionyl-(R)-S-oxide-[protein] + [thioredoxin]-dithiol</text>
        <dbReference type="Rhea" id="RHEA:24164"/>
        <dbReference type="Rhea" id="RHEA-COMP:10698"/>
        <dbReference type="Rhea" id="RHEA-COMP:10700"/>
        <dbReference type="Rhea" id="RHEA-COMP:12313"/>
        <dbReference type="Rhea" id="RHEA-COMP:12314"/>
        <dbReference type="ChEBI" id="CHEBI:15377"/>
        <dbReference type="ChEBI" id="CHEBI:16044"/>
        <dbReference type="ChEBI" id="CHEBI:29950"/>
        <dbReference type="ChEBI" id="CHEBI:45764"/>
        <dbReference type="ChEBI" id="CHEBI:50058"/>
        <dbReference type="EC" id="1.8.4.12"/>
    </reaction>
</comment>
<evidence type="ECO:0000313" key="10">
    <source>
        <dbReference type="Proteomes" id="UP001403385"/>
    </source>
</evidence>
<dbReference type="NCBIfam" id="TIGR00357">
    <property type="entry name" value="peptide-methionine (R)-S-oxide reductase MsrB"/>
    <property type="match status" value="1"/>
</dbReference>
<evidence type="ECO:0000259" key="8">
    <source>
        <dbReference type="PROSITE" id="PS51790"/>
    </source>
</evidence>
<dbReference type="Gene3D" id="2.170.150.20">
    <property type="entry name" value="Peptide methionine sulfoxide reductase"/>
    <property type="match status" value="1"/>
</dbReference>
<feature type="binding site" evidence="6">
    <location>
        <position position="83"/>
    </location>
    <ligand>
        <name>Zn(2+)</name>
        <dbReference type="ChEBI" id="CHEBI:29105"/>
    </ligand>
</feature>
<dbReference type="FunFam" id="2.170.150.20:FF:000001">
    <property type="entry name" value="Peptide methionine sulfoxide reductase MsrB"/>
    <property type="match status" value="1"/>
</dbReference>
<dbReference type="InterPro" id="IPR028427">
    <property type="entry name" value="Met_Sox_Rdtase_MsrB"/>
</dbReference>
<feature type="signal peptide" evidence="7">
    <location>
        <begin position="1"/>
        <end position="18"/>
    </location>
</feature>
<dbReference type="Proteomes" id="UP001403385">
    <property type="component" value="Unassembled WGS sequence"/>
</dbReference>
<evidence type="ECO:0000256" key="1">
    <source>
        <dbReference type="ARBA" id="ARBA00007174"/>
    </source>
</evidence>
<feature type="binding site" evidence="6">
    <location>
        <position position="135"/>
    </location>
    <ligand>
        <name>Zn(2+)</name>
        <dbReference type="ChEBI" id="CHEBI:29105"/>
    </ligand>
</feature>
<dbReference type="GO" id="GO:0030091">
    <property type="term" value="P:protein repair"/>
    <property type="evidence" value="ECO:0007669"/>
    <property type="project" value="InterPro"/>
</dbReference>
<name>A0AAW9S5T7_9BACT</name>
<comment type="similarity">
    <text evidence="1 6">Belongs to the MsrB Met sulfoxide reductase family.</text>
</comment>
<dbReference type="Pfam" id="PF01641">
    <property type="entry name" value="SelR"/>
    <property type="match status" value="1"/>
</dbReference>
<evidence type="ECO:0000256" key="5">
    <source>
        <dbReference type="ARBA" id="ARBA00048488"/>
    </source>
</evidence>
<keyword evidence="10" id="KW-1185">Reference proteome</keyword>
<accession>A0AAW9S5T7</accession>
<evidence type="ECO:0000256" key="7">
    <source>
        <dbReference type="SAM" id="SignalP"/>
    </source>
</evidence>
<dbReference type="PROSITE" id="PS51790">
    <property type="entry name" value="MSRB"/>
    <property type="match status" value="1"/>
</dbReference>
<evidence type="ECO:0000256" key="3">
    <source>
        <dbReference type="ARBA" id="ARBA00022833"/>
    </source>
</evidence>
<organism evidence="9 10">
    <name type="scientific">Rapidithrix thailandica</name>
    <dbReference type="NCBI Taxonomy" id="413964"/>
    <lineage>
        <taxon>Bacteria</taxon>
        <taxon>Pseudomonadati</taxon>
        <taxon>Bacteroidota</taxon>
        <taxon>Cytophagia</taxon>
        <taxon>Cytophagales</taxon>
        <taxon>Flammeovirgaceae</taxon>
        <taxon>Rapidithrix</taxon>
    </lineage>
</organism>
<comment type="caution">
    <text evidence="9">The sequence shown here is derived from an EMBL/GenBank/DDBJ whole genome shotgun (WGS) entry which is preliminary data.</text>
</comment>
<feature type="binding site" evidence="6">
    <location>
        <position position="132"/>
    </location>
    <ligand>
        <name>Zn(2+)</name>
        <dbReference type="ChEBI" id="CHEBI:29105"/>
    </ligand>
</feature>
<keyword evidence="3 6" id="KW-0862">Zinc</keyword>
<feature type="domain" description="MsrB" evidence="8">
    <location>
        <begin position="44"/>
        <end position="166"/>
    </location>
</feature>
<dbReference type="RefSeq" id="WP_346821638.1">
    <property type="nucleotide sequence ID" value="NZ_JBDKWZ010000007.1"/>
</dbReference>
<dbReference type="PROSITE" id="PS51257">
    <property type="entry name" value="PROKAR_LIPOPROTEIN"/>
    <property type="match status" value="1"/>
</dbReference>
<proteinExistence type="inferred from homology"/>
<dbReference type="SUPFAM" id="SSF51316">
    <property type="entry name" value="Mss4-like"/>
    <property type="match status" value="1"/>
</dbReference>
<dbReference type="PANTHER" id="PTHR10173">
    <property type="entry name" value="METHIONINE SULFOXIDE REDUCTASE"/>
    <property type="match status" value="1"/>
</dbReference>
<sequence length="167" mass="19165">MIRILLLCNLFLWFQLTAGCAQNSNKEKHTSTNVERSDKVEKSDAEWKKLLTEEEYHVMRQQGTERAFTGKYWDYKKKGVYHCAACDLELFDSQTKYKSGTGWPSFWQPIGSETVEEEEDMSLGISRTEVHCARCGGHLGHVFNDGPKPTGLRYCINSVSLQFKAKE</sequence>
<dbReference type="InterPro" id="IPR011057">
    <property type="entry name" value="Mss4-like_sf"/>
</dbReference>
<feature type="active site" description="Nucleophile" evidence="6">
    <location>
        <position position="155"/>
    </location>
</feature>
<dbReference type="InterPro" id="IPR002579">
    <property type="entry name" value="Met_Sox_Rdtase_MsrB_dom"/>
</dbReference>
<gene>
    <name evidence="6 9" type="primary">msrB</name>
    <name evidence="9" type="ORF">AAG747_13125</name>
</gene>
<protein>
    <recommendedName>
        <fullName evidence="6">Peptide methionine sulfoxide reductase MsrB</fullName>
        <ecNumber evidence="6">1.8.4.12</ecNumber>
    </recommendedName>
    <alternativeName>
        <fullName evidence="6">Peptide-methionine (R)-S-oxide reductase</fullName>
    </alternativeName>
</protein>
<dbReference type="GO" id="GO:0005737">
    <property type="term" value="C:cytoplasm"/>
    <property type="evidence" value="ECO:0007669"/>
    <property type="project" value="TreeGrafter"/>
</dbReference>
<dbReference type="GO" id="GO:0006979">
    <property type="term" value="P:response to oxidative stress"/>
    <property type="evidence" value="ECO:0007669"/>
    <property type="project" value="InterPro"/>
</dbReference>
<evidence type="ECO:0000313" key="9">
    <source>
        <dbReference type="EMBL" id="MEN7548857.1"/>
    </source>
</evidence>
<evidence type="ECO:0000256" key="4">
    <source>
        <dbReference type="ARBA" id="ARBA00023002"/>
    </source>
</evidence>
<reference evidence="9 10" key="1">
    <citation type="submission" date="2024-04" db="EMBL/GenBank/DDBJ databases">
        <title>Novel genus in family Flammeovirgaceae.</title>
        <authorList>
            <person name="Nguyen T.H."/>
            <person name="Vuong T.Q."/>
            <person name="Le H."/>
            <person name="Kim S.-G."/>
        </authorList>
    </citation>
    <scope>NUCLEOTIDE SEQUENCE [LARGE SCALE GENOMIC DNA]</scope>
    <source>
        <strain evidence="9 10">JCM 23209</strain>
    </source>
</reference>
<dbReference type="EMBL" id="JBDKWZ010000007">
    <property type="protein sequence ID" value="MEN7548857.1"/>
    <property type="molecule type" value="Genomic_DNA"/>
</dbReference>
<dbReference type="HAMAP" id="MF_01400">
    <property type="entry name" value="MsrB"/>
    <property type="match status" value="1"/>
</dbReference>
<evidence type="ECO:0000256" key="2">
    <source>
        <dbReference type="ARBA" id="ARBA00022723"/>
    </source>
</evidence>